<evidence type="ECO:0000256" key="1">
    <source>
        <dbReference type="ARBA" id="ARBA00001966"/>
    </source>
</evidence>
<protein>
    <recommendedName>
        <fullName evidence="13">4Fe-4S Wbl-type domain-containing protein</fullName>
    </recommendedName>
</protein>
<keyword evidence="11" id="KW-0804">Transcription</keyword>
<keyword evidence="15" id="KW-1185">Reference proteome</keyword>
<accession>A0AA86MG39</accession>
<evidence type="ECO:0000256" key="10">
    <source>
        <dbReference type="ARBA" id="ARBA00023157"/>
    </source>
</evidence>
<dbReference type="PANTHER" id="PTHR38839">
    <property type="entry name" value="TRANSCRIPTIONAL REGULATOR WHID-RELATED"/>
    <property type="match status" value="1"/>
</dbReference>
<geneLocation type="plasmid" evidence="14 15">
    <name>pYSPA8-1</name>
</geneLocation>
<dbReference type="GO" id="GO:0046872">
    <property type="term" value="F:metal ion binding"/>
    <property type="evidence" value="ECO:0007669"/>
    <property type="project" value="UniProtKB-KW"/>
</dbReference>
<name>A0AA86MG39_9ACTN</name>
<dbReference type="GO" id="GO:0045892">
    <property type="term" value="P:negative regulation of DNA-templated transcription"/>
    <property type="evidence" value="ECO:0007669"/>
    <property type="project" value="TreeGrafter"/>
</dbReference>
<evidence type="ECO:0000313" key="15">
    <source>
        <dbReference type="Proteomes" id="UP001291653"/>
    </source>
</evidence>
<sequence>MINDSITDILCDGRVSTERQALHHAISALPRSYRLPCWIEPDRWFSTVGAVRLSAIRDCQDCPVREHCLATALAEGETWGVWGGRAFPITQPKPKRKPPAQRTRYRAKAHTLSKA</sequence>
<dbReference type="Pfam" id="PF02467">
    <property type="entry name" value="Whib"/>
    <property type="match status" value="1"/>
</dbReference>
<evidence type="ECO:0000256" key="2">
    <source>
        <dbReference type="ARBA" id="ARBA00004496"/>
    </source>
</evidence>
<evidence type="ECO:0000256" key="6">
    <source>
        <dbReference type="ARBA" id="ARBA00023004"/>
    </source>
</evidence>
<dbReference type="GO" id="GO:0051539">
    <property type="term" value="F:4 iron, 4 sulfur cluster binding"/>
    <property type="evidence" value="ECO:0007669"/>
    <property type="project" value="UniProtKB-KW"/>
</dbReference>
<evidence type="ECO:0000256" key="9">
    <source>
        <dbReference type="ARBA" id="ARBA00023125"/>
    </source>
</evidence>
<comment type="cofactor">
    <cofactor evidence="1">
        <name>[4Fe-4S] cluster</name>
        <dbReference type="ChEBI" id="CHEBI:49883"/>
    </cofactor>
</comment>
<dbReference type="PROSITE" id="PS51674">
    <property type="entry name" value="4FE4S_WBL"/>
    <property type="match status" value="1"/>
</dbReference>
<dbReference type="InterPro" id="IPR034768">
    <property type="entry name" value="4FE4S_WBL"/>
</dbReference>
<keyword evidence="8" id="KW-0805">Transcription regulation</keyword>
<evidence type="ECO:0000256" key="5">
    <source>
        <dbReference type="ARBA" id="ARBA00022723"/>
    </source>
</evidence>
<dbReference type="GO" id="GO:0003677">
    <property type="term" value="F:DNA binding"/>
    <property type="evidence" value="ECO:0007669"/>
    <property type="project" value="UniProtKB-KW"/>
</dbReference>
<evidence type="ECO:0000256" key="11">
    <source>
        <dbReference type="ARBA" id="ARBA00023163"/>
    </source>
</evidence>
<feature type="compositionally biased region" description="Basic residues" evidence="12">
    <location>
        <begin position="93"/>
        <end position="115"/>
    </location>
</feature>
<comment type="similarity">
    <text evidence="3">Belongs to the WhiB family.</text>
</comment>
<dbReference type="InterPro" id="IPR003482">
    <property type="entry name" value="Whib"/>
</dbReference>
<feature type="region of interest" description="Disordered" evidence="12">
    <location>
        <begin position="88"/>
        <end position="115"/>
    </location>
</feature>
<evidence type="ECO:0000259" key="13">
    <source>
        <dbReference type="PROSITE" id="PS51674"/>
    </source>
</evidence>
<keyword evidence="7" id="KW-0411">Iron-sulfur</keyword>
<reference evidence="14 15" key="1">
    <citation type="submission" date="2022-10" db="EMBL/GenBank/DDBJ databases">
        <title>Draft genome sequence of Streptomyces sp. YSPA8.</title>
        <authorList>
            <person name="Moriuchi R."/>
            <person name="Dohra H."/>
            <person name="Yamamura H."/>
            <person name="Kodani S."/>
        </authorList>
    </citation>
    <scope>NUCLEOTIDE SEQUENCE [LARGE SCALE GENOMIC DNA]</scope>
    <source>
        <strain evidence="14 15">YSPA8</strain>
        <plasmid evidence="14 15">pYSPA8-1</plasmid>
    </source>
</reference>
<gene>
    <name evidence="14" type="ORF">SYYSPA8_36780</name>
</gene>
<evidence type="ECO:0000256" key="3">
    <source>
        <dbReference type="ARBA" id="ARBA00006597"/>
    </source>
</evidence>
<keyword evidence="6" id="KW-0408">Iron</keyword>
<keyword evidence="10" id="KW-1015">Disulfide bond</keyword>
<keyword evidence="4" id="KW-0004">4Fe-4S</keyword>
<evidence type="ECO:0000256" key="8">
    <source>
        <dbReference type="ARBA" id="ARBA00023015"/>
    </source>
</evidence>
<dbReference type="Proteomes" id="UP001291653">
    <property type="component" value="Plasmid pYSPA8-1"/>
</dbReference>
<dbReference type="AlphaFoldDB" id="A0AA86MG39"/>
<evidence type="ECO:0000256" key="7">
    <source>
        <dbReference type="ARBA" id="ARBA00023014"/>
    </source>
</evidence>
<keyword evidence="14" id="KW-0614">Plasmid</keyword>
<keyword evidence="5" id="KW-0479">Metal-binding</keyword>
<evidence type="ECO:0000256" key="12">
    <source>
        <dbReference type="SAM" id="MobiDB-lite"/>
    </source>
</evidence>
<comment type="subcellular location">
    <subcellularLocation>
        <location evidence="2">Cytoplasm</location>
    </subcellularLocation>
</comment>
<dbReference type="GO" id="GO:0005737">
    <property type="term" value="C:cytoplasm"/>
    <property type="evidence" value="ECO:0007669"/>
    <property type="project" value="UniProtKB-SubCell"/>
</dbReference>
<dbReference type="RefSeq" id="WP_323451957.1">
    <property type="nucleotide sequence ID" value="NZ_LC735414.1"/>
</dbReference>
<dbReference type="EMBL" id="LC735414">
    <property type="protein sequence ID" value="BDT39474.1"/>
    <property type="molecule type" value="Genomic_DNA"/>
</dbReference>
<feature type="domain" description="4Fe-4S Wbl-type" evidence="13">
    <location>
        <begin position="36"/>
        <end position="92"/>
    </location>
</feature>
<dbReference type="GO" id="GO:0047134">
    <property type="term" value="F:protein-disulfide reductase [NAD(P)H] activity"/>
    <property type="evidence" value="ECO:0007669"/>
    <property type="project" value="TreeGrafter"/>
</dbReference>
<keyword evidence="9" id="KW-0238">DNA-binding</keyword>
<dbReference type="GO" id="GO:0045454">
    <property type="term" value="P:cell redox homeostasis"/>
    <property type="evidence" value="ECO:0007669"/>
    <property type="project" value="TreeGrafter"/>
</dbReference>
<proteinExistence type="inferred from homology"/>
<evidence type="ECO:0000313" key="14">
    <source>
        <dbReference type="EMBL" id="BDT39474.1"/>
    </source>
</evidence>
<organism evidence="14 15">
    <name type="scientific">Streptomyces yaizuensis</name>
    <dbReference type="NCBI Taxonomy" id="2989713"/>
    <lineage>
        <taxon>Bacteria</taxon>
        <taxon>Bacillati</taxon>
        <taxon>Actinomycetota</taxon>
        <taxon>Actinomycetes</taxon>
        <taxon>Kitasatosporales</taxon>
        <taxon>Streptomycetaceae</taxon>
        <taxon>Streptomyces</taxon>
    </lineage>
</organism>
<evidence type="ECO:0000256" key="4">
    <source>
        <dbReference type="ARBA" id="ARBA00022485"/>
    </source>
</evidence>
<dbReference type="PANTHER" id="PTHR38839:SF2">
    <property type="entry name" value="TRANSCRIPTIONAL REGULATOR WHIB7-RELATED"/>
    <property type="match status" value="1"/>
</dbReference>